<dbReference type="SUPFAM" id="SSF55729">
    <property type="entry name" value="Acyl-CoA N-acyltransferases (Nat)"/>
    <property type="match status" value="1"/>
</dbReference>
<reference evidence="2" key="1">
    <citation type="submission" date="2021-07" db="EMBL/GenBank/DDBJ databases">
        <title>Xylan utilisation by Bifidobacterium pseudocatenulatum.</title>
        <authorList>
            <person name="Watanabe Y."/>
        </authorList>
    </citation>
    <scope>NUCLEOTIDE SEQUENCE</scope>
    <source>
        <strain evidence="2">YIT12824</strain>
    </source>
</reference>
<dbReference type="Pfam" id="PF00583">
    <property type="entry name" value="Acetyltransf_1"/>
    <property type="match status" value="1"/>
</dbReference>
<dbReference type="EMBL" id="JAHXEI010000002">
    <property type="protein sequence ID" value="MCB4880227.1"/>
    <property type="molecule type" value="Genomic_DNA"/>
</dbReference>
<proteinExistence type="predicted"/>
<sequence>MISSRICGPDDQLAVRRFVCCGAGAPEYAMDVQRYIRGLDLKENADDVLRMALYCEGDSDVLAFCEFGWIGSSDAYAISYMATALSEQCNGLGGMLLATVLRWVGNDSAVTGRDPYIMTQINPDNHASMRLFKAYGFSDEGADEDDPEYHIWSRNVERFRTDKLWLSQLTQVTE</sequence>
<protein>
    <submittedName>
        <fullName evidence="2">GNAT family N-acetyltransferase</fullName>
    </submittedName>
</protein>
<evidence type="ECO:0000313" key="2">
    <source>
        <dbReference type="EMBL" id="MCB4880227.1"/>
    </source>
</evidence>
<accession>A0AAW4TWS7</accession>
<feature type="domain" description="N-acetyltransferase" evidence="1">
    <location>
        <begin position="2"/>
        <end position="157"/>
    </location>
</feature>
<dbReference type="RefSeq" id="WP_226589871.1">
    <property type="nucleotide sequence ID" value="NZ_JAHXEI010000002.1"/>
</dbReference>
<comment type="caution">
    <text evidence="2">The sequence shown here is derived from an EMBL/GenBank/DDBJ whole genome shotgun (WGS) entry which is preliminary data.</text>
</comment>
<organism evidence="2 3">
    <name type="scientific">Bifidobacterium pseudocatenulatum</name>
    <dbReference type="NCBI Taxonomy" id="28026"/>
    <lineage>
        <taxon>Bacteria</taxon>
        <taxon>Bacillati</taxon>
        <taxon>Actinomycetota</taxon>
        <taxon>Actinomycetes</taxon>
        <taxon>Bifidobacteriales</taxon>
        <taxon>Bifidobacteriaceae</taxon>
        <taxon>Bifidobacterium</taxon>
    </lineage>
</organism>
<gene>
    <name evidence="2" type="ORF">KZP06_05740</name>
</gene>
<dbReference type="AlphaFoldDB" id="A0AAW4TWS7"/>
<dbReference type="PROSITE" id="PS51186">
    <property type="entry name" value="GNAT"/>
    <property type="match status" value="1"/>
</dbReference>
<dbReference type="InterPro" id="IPR000182">
    <property type="entry name" value="GNAT_dom"/>
</dbReference>
<evidence type="ECO:0000313" key="3">
    <source>
        <dbReference type="Proteomes" id="UP001197735"/>
    </source>
</evidence>
<dbReference type="Gene3D" id="3.40.630.30">
    <property type="match status" value="1"/>
</dbReference>
<dbReference type="InterPro" id="IPR016181">
    <property type="entry name" value="Acyl_CoA_acyltransferase"/>
</dbReference>
<name>A0AAW4TWS7_BIFPS</name>
<evidence type="ECO:0000259" key="1">
    <source>
        <dbReference type="PROSITE" id="PS51186"/>
    </source>
</evidence>
<dbReference type="GO" id="GO:0016747">
    <property type="term" value="F:acyltransferase activity, transferring groups other than amino-acyl groups"/>
    <property type="evidence" value="ECO:0007669"/>
    <property type="project" value="InterPro"/>
</dbReference>
<dbReference type="Proteomes" id="UP001197735">
    <property type="component" value="Unassembled WGS sequence"/>
</dbReference>